<dbReference type="AlphaFoldDB" id="A0A0C9XUD6"/>
<accession>A0A0C9XUD6</accession>
<name>A0A0C9XUD6_9AGAR</name>
<dbReference type="STRING" id="1095629.A0A0C9XUD6"/>
<feature type="region of interest" description="Disordered" evidence="1">
    <location>
        <begin position="53"/>
        <end position="76"/>
    </location>
</feature>
<dbReference type="OrthoDB" id="3366093at2759"/>
<gene>
    <name evidence="2" type="ORF">K443DRAFT_569960</name>
</gene>
<reference evidence="3" key="2">
    <citation type="submission" date="2015-01" db="EMBL/GenBank/DDBJ databases">
        <title>Evolutionary Origins and Diversification of the Mycorrhizal Mutualists.</title>
        <authorList>
            <consortium name="DOE Joint Genome Institute"/>
            <consortium name="Mycorrhizal Genomics Consortium"/>
            <person name="Kohler A."/>
            <person name="Kuo A."/>
            <person name="Nagy L.G."/>
            <person name="Floudas D."/>
            <person name="Copeland A."/>
            <person name="Barry K.W."/>
            <person name="Cichocki N."/>
            <person name="Veneault-Fourrey C."/>
            <person name="LaButti K."/>
            <person name="Lindquist E.A."/>
            <person name="Lipzen A."/>
            <person name="Lundell T."/>
            <person name="Morin E."/>
            <person name="Murat C."/>
            <person name="Riley R."/>
            <person name="Ohm R."/>
            <person name="Sun H."/>
            <person name="Tunlid A."/>
            <person name="Henrissat B."/>
            <person name="Grigoriev I.V."/>
            <person name="Hibbett D.S."/>
            <person name="Martin F."/>
        </authorList>
    </citation>
    <scope>NUCLEOTIDE SEQUENCE [LARGE SCALE GENOMIC DNA]</scope>
    <source>
        <strain evidence="3">LaAM-08-1</strain>
    </source>
</reference>
<proteinExistence type="predicted"/>
<keyword evidence="3" id="KW-1185">Reference proteome</keyword>
<dbReference type="EMBL" id="KN838608">
    <property type="protein sequence ID" value="KIK01322.1"/>
    <property type="molecule type" value="Genomic_DNA"/>
</dbReference>
<evidence type="ECO:0000256" key="1">
    <source>
        <dbReference type="SAM" id="MobiDB-lite"/>
    </source>
</evidence>
<protein>
    <submittedName>
        <fullName evidence="2">Uncharacterized protein</fullName>
    </submittedName>
</protein>
<dbReference type="HOGENOM" id="CLU_1917391_0_0_1"/>
<dbReference type="Proteomes" id="UP000054477">
    <property type="component" value="Unassembled WGS sequence"/>
</dbReference>
<evidence type="ECO:0000313" key="2">
    <source>
        <dbReference type="EMBL" id="KIK01322.1"/>
    </source>
</evidence>
<feature type="compositionally biased region" description="Low complexity" evidence="1">
    <location>
        <begin position="55"/>
        <end position="64"/>
    </location>
</feature>
<organism evidence="2 3">
    <name type="scientific">Laccaria amethystina LaAM-08-1</name>
    <dbReference type="NCBI Taxonomy" id="1095629"/>
    <lineage>
        <taxon>Eukaryota</taxon>
        <taxon>Fungi</taxon>
        <taxon>Dikarya</taxon>
        <taxon>Basidiomycota</taxon>
        <taxon>Agaricomycotina</taxon>
        <taxon>Agaricomycetes</taxon>
        <taxon>Agaricomycetidae</taxon>
        <taxon>Agaricales</taxon>
        <taxon>Agaricineae</taxon>
        <taxon>Hydnangiaceae</taxon>
        <taxon>Laccaria</taxon>
    </lineage>
</organism>
<reference evidence="2 3" key="1">
    <citation type="submission" date="2014-04" db="EMBL/GenBank/DDBJ databases">
        <authorList>
            <consortium name="DOE Joint Genome Institute"/>
            <person name="Kuo A."/>
            <person name="Kohler A."/>
            <person name="Nagy L.G."/>
            <person name="Floudas D."/>
            <person name="Copeland A."/>
            <person name="Barry K.W."/>
            <person name="Cichocki N."/>
            <person name="Veneault-Fourrey C."/>
            <person name="LaButti K."/>
            <person name="Lindquist E.A."/>
            <person name="Lipzen A."/>
            <person name="Lundell T."/>
            <person name="Morin E."/>
            <person name="Murat C."/>
            <person name="Sun H."/>
            <person name="Tunlid A."/>
            <person name="Henrissat B."/>
            <person name="Grigoriev I.V."/>
            <person name="Hibbett D.S."/>
            <person name="Martin F."/>
            <person name="Nordberg H.P."/>
            <person name="Cantor M.N."/>
            <person name="Hua S.X."/>
        </authorList>
    </citation>
    <scope>NUCLEOTIDE SEQUENCE [LARGE SCALE GENOMIC DNA]</scope>
    <source>
        <strain evidence="2 3">LaAM-08-1</strain>
    </source>
</reference>
<sequence length="132" mass="13390">MWLGYIPSDLVDTLAAKIKAKQSAFYTGAPDVVAQALAAHVNTGFSITSFADNLSPGSSSSPGPEAVGSTSSEGKARQDAITGVVSAVGAICRSGARVPCGSLDETLQTARASEVVGSPRFFCRHETGGEGV</sequence>
<evidence type="ECO:0000313" key="3">
    <source>
        <dbReference type="Proteomes" id="UP000054477"/>
    </source>
</evidence>